<keyword evidence="4" id="KW-1185">Reference proteome</keyword>
<name>A0AAN8ML88_9PEZI</name>
<comment type="caution">
    <text evidence="3">The sequence shown here is derived from an EMBL/GenBank/DDBJ whole genome shotgun (WGS) entry which is preliminary data.</text>
</comment>
<feature type="chain" id="PRO_5042900522" evidence="2">
    <location>
        <begin position="28"/>
        <end position="1284"/>
    </location>
</feature>
<feature type="region of interest" description="Disordered" evidence="1">
    <location>
        <begin position="80"/>
        <end position="126"/>
    </location>
</feature>
<proteinExistence type="predicted"/>
<feature type="region of interest" description="Disordered" evidence="1">
    <location>
        <begin position="34"/>
        <end position="68"/>
    </location>
</feature>
<reference evidence="3 4" key="1">
    <citation type="submission" date="2019-10" db="EMBL/GenBank/DDBJ databases">
        <authorList>
            <person name="Palmer J.M."/>
        </authorList>
    </citation>
    <scope>NUCLEOTIDE SEQUENCE [LARGE SCALE GENOMIC DNA]</scope>
    <source>
        <strain evidence="3 4">TWF718</strain>
    </source>
</reference>
<evidence type="ECO:0000313" key="3">
    <source>
        <dbReference type="EMBL" id="KAK6330020.1"/>
    </source>
</evidence>
<dbReference type="EMBL" id="JAVHNR010000012">
    <property type="protein sequence ID" value="KAK6330020.1"/>
    <property type="molecule type" value="Genomic_DNA"/>
</dbReference>
<gene>
    <name evidence="3" type="ORF">TWF718_003447</name>
</gene>
<keyword evidence="2" id="KW-0732">Signal</keyword>
<feature type="signal peptide" evidence="2">
    <location>
        <begin position="1"/>
        <end position="27"/>
    </location>
</feature>
<evidence type="ECO:0000256" key="1">
    <source>
        <dbReference type="SAM" id="MobiDB-lite"/>
    </source>
</evidence>
<dbReference type="Proteomes" id="UP001313282">
    <property type="component" value="Unassembled WGS sequence"/>
</dbReference>
<organism evidence="3 4">
    <name type="scientific">Orbilia javanica</name>
    <dbReference type="NCBI Taxonomy" id="47235"/>
    <lineage>
        <taxon>Eukaryota</taxon>
        <taxon>Fungi</taxon>
        <taxon>Dikarya</taxon>
        <taxon>Ascomycota</taxon>
        <taxon>Pezizomycotina</taxon>
        <taxon>Orbiliomycetes</taxon>
        <taxon>Orbiliales</taxon>
        <taxon>Orbiliaceae</taxon>
        <taxon>Orbilia</taxon>
    </lineage>
</organism>
<feature type="compositionally biased region" description="Acidic residues" evidence="1">
    <location>
        <begin position="91"/>
        <end position="126"/>
    </location>
</feature>
<protein>
    <submittedName>
        <fullName evidence="3">Uncharacterized protein</fullName>
    </submittedName>
</protein>
<evidence type="ECO:0000313" key="4">
    <source>
        <dbReference type="Proteomes" id="UP001313282"/>
    </source>
</evidence>
<accession>A0AAN8ML88</accession>
<sequence length="1284" mass="144522">MVLGSILFSWLALLGYWGCVPPWGVAGKDISNGSHPEAPPHTDLCPGKPCYSPGNKPKSKTDHGPVSRYAFDLSAGGNVHKHRKRATASGDSDEEMDMDDDDDYDEEMYDEEEEEMHDEEEEEMDDEDEEMYDYDGEEFLEGEDPWYRRAIEEGKINQQLEDDNLDPVNRPFNDPEINRDGDIVVQPARKKVAPAALIKLEPFWRRLNLFDFFNHDSYTAIKTYRKDDRNTFITTTISIGDGHMAIAKGHILTHTSASWDFLAACWAYAQEEAADRYGPASRLDYVSIEKIRDETTINQIRIARDKWFGSGERGRVTKAFIISKSLIPFESLETRDVWLALRGTTEINAVIMMIQKYPNRFHAMKLSSIYLEFDSIDKPTAIDVALYFEWPVDVGVERSPVVDVPMEDIDESDVGWSPPLTGSPHSEEITDTAVPMPFVGDGNVDIVEPGRNLGVVLHPLVPDILRTTYTTSHGPTFKIIHAKYRATNGETNVYIAAFSRVERQLAFIGFENGDFEEKVNVAQANKVLGEVLFAVWHHEAGPGRPINGLSFSGLSSNSQDSITAAFKLSKGSDINSIQTFNDADPAFPQVLRAFLNTREGKATRIIVQRYEKTGGNLNIQSLQYGKYTEHDGSFIYITFGVGFIPQLGGQSKSSILKAEIRAGIDEASIALLAGCAYSRYLTRFIGTVLAEEEARVKYPASRTLLGSWEGNKYETREGRTLLRYISPAEEHMVEFTKIRQKHFLHIVDTRVKEVGDFEVFKNKIYFGSVIGPKGKVGATNNYTIAANWDHMHLVVLSIPEADQHDSPPLEDILFAAWLSAYGPHGNPVLGHPTERWRGHYYRAFVRNGAPVRYFSFLEVSQATRRIIERIFRQFDQPLSTPICAFTRVFYGIVPKTGMTRDTAFKSLYRGPAWDASEFRKRQIFWLIMLATPEVKAVSRLFNKYQYQASMGLEISEICLRWRGAVGEERPEILVTGRHIPSESSLARSVRVGMTLARFFSDPEIATVSTRGVKVLAMQLLWSTIKGVKDEPLVTSSEYSFQMGRSLDKKIPTEIVHMIDDLRSKFSRNQAAWNLPGPNQNPYFEYAATSKTERITYNLYISPGDRHIILPKPFPQTGLDPLEQCQRTASVLAKVWHLNRNYNTALGSKSKNILGNHGKNWHGHMASVSALRTFTFLKLSSESSNTIAGILSSLSQPAAVLATRRRVFSISNDGEVTVRAAQDFFIQLHGLEEICALSRLVEGFGDTVFSRNLLCFYITGKPGNFKIVVNLGRTPTESTDWIVGK</sequence>
<evidence type="ECO:0000256" key="2">
    <source>
        <dbReference type="SAM" id="SignalP"/>
    </source>
</evidence>